<dbReference type="GO" id="GO:0016787">
    <property type="term" value="F:hydrolase activity"/>
    <property type="evidence" value="ECO:0007669"/>
    <property type="project" value="UniProtKB-KW"/>
</dbReference>
<evidence type="ECO:0000256" key="4">
    <source>
        <dbReference type="ARBA" id="ARBA00016377"/>
    </source>
</evidence>
<dbReference type="PROSITE" id="PS51462">
    <property type="entry name" value="NUDIX"/>
    <property type="match status" value="1"/>
</dbReference>
<evidence type="ECO:0000313" key="9">
    <source>
        <dbReference type="EMBL" id="USI71393.1"/>
    </source>
</evidence>
<proteinExistence type="inferred from homology"/>
<name>A0ABY4X3B8_9SPHN</name>
<evidence type="ECO:0000256" key="5">
    <source>
        <dbReference type="ARBA" id="ARBA00022801"/>
    </source>
</evidence>
<protein>
    <recommendedName>
        <fullName evidence="4">GDP-mannose pyrophosphatase</fullName>
    </recommendedName>
    <alternativeName>
        <fullName evidence="6">GDP-mannose hydrolase</fullName>
    </alternativeName>
    <alternativeName>
        <fullName evidence="7">GDPMK</fullName>
    </alternativeName>
</protein>
<evidence type="ECO:0000256" key="3">
    <source>
        <dbReference type="ARBA" id="ARBA00007275"/>
    </source>
</evidence>
<evidence type="ECO:0000313" key="10">
    <source>
        <dbReference type="Proteomes" id="UP001056937"/>
    </source>
</evidence>
<keyword evidence="5 9" id="KW-0378">Hydrolase</keyword>
<dbReference type="InterPro" id="IPR000086">
    <property type="entry name" value="NUDIX_hydrolase_dom"/>
</dbReference>
<dbReference type="RefSeq" id="WP_252165206.1">
    <property type="nucleotide sequence ID" value="NZ_CP084930.1"/>
</dbReference>
<feature type="domain" description="Nudix hydrolase" evidence="8">
    <location>
        <begin position="31"/>
        <end position="166"/>
    </location>
</feature>
<comment type="similarity">
    <text evidence="3">Belongs to the Nudix hydrolase family. NudK subfamily.</text>
</comment>
<dbReference type="EMBL" id="CP084930">
    <property type="protein sequence ID" value="USI71393.1"/>
    <property type="molecule type" value="Genomic_DNA"/>
</dbReference>
<dbReference type="InterPro" id="IPR015797">
    <property type="entry name" value="NUDIX_hydrolase-like_dom_sf"/>
</dbReference>
<dbReference type="PROSITE" id="PS00893">
    <property type="entry name" value="NUDIX_BOX"/>
    <property type="match status" value="1"/>
</dbReference>
<evidence type="ECO:0000256" key="7">
    <source>
        <dbReference type="ARBA" id="ARBA00032272"/>
    </source>
</evidence>
<organism evidence="9 10">
    <name type="scientific">Sphingomonas morindae</name>
    <dbReference type="NCBI Taxonomy" id="1541170"/>
    <lineage>
        <taxon>Bacteria</taxon>
        <taxon>Pseudomonadati</taxon>
        <taxon>Pseudomonadota</taxon>
        <taxon>Alphaproteobacteria</taxon>
        <taxon>Sphingomonadales</taxon>
        <taxon>Sphingomonadaceae</taxon>
        <taxon>Sphingomonas</taxon>
    </lineage>
</organism>
<dbReference type="Proteomes" id="UP001056937">
    <property type="component" value="Chromosome 1"/>
</dbReference>
<dbReference type="PANTHER" id="PTHR11839">
    <property type="entry name" value="UDP/ADP-SUGAR PYROPHOSPHATASE"/>
    <property type="match status" value="1"/>
</dbReference>
<keyword evidence="10" id="KW-1185">Reference proteome</keyword>
<reference evidence="9" key="1">
    <citation type="journal article" date="2022" name="Toxins">
        <title>Genomic Analysis of Sphingopyxis sp. USTB-05 for Biodegrading Cyanobacterial Hepatotoxins.</title>
        <authorList>
            <person name="Liu C."/>
            <person name="Xu Q."/>
            <person name="Zhao Z."/>
            <person name="Zhang H."/>
            <person name="Liu X."/>
            <person name="Yin C."/>
            <person name="Liu Y."/>
            <person name="Yan H."/>
        </authorList>
    </citation>
    <scope>NUCLEOTIDE SEQUENCE</scope>
    <source>
        <strain evidence="9">NBD5</strain>
    </source>
</reference>
<comment type="cofactor">
    <cofactor evidence="2">
        <name>Mg(2+)</name>
        <dbReference type="ChEBI" id="CHEBI:18420"/>
    </cofactor>
</comment>
<evidence type="ECO:0000256" key="1">
    <source>
        <dbReference type="ARBA" id="ARBA00000847"/>
    </source>
</evidence>
<evidence type="ECO:0000256" key="6">
    <source>
        <dbReference type="ARBA" id="ARBA00032162"/>
    </source>
</evidence>
<dbReference type="SUPFAM" id="SSF55811">
    <property type="entry name" value="Nudix"/>
    <property type="match status" value="1"/>
</dbReference>
<evidence type="ECO:0000259" key="8">
    <source>
        <dbReference type="PROSITE" id="PS51462"/>
    </source>
</evidence>
<dbReference type="CDD" id="cd03424">
    <property type="entry name" value="NUDIX_ADPRase_Nudt5_UGPPase_Nudt14"/>
    <property type="match status" value="1"/>
</dbReference>
<comment type="catalytic activity">
    <reaction evidence="1">
        <text>GDP-alpha-D-mannose + H2O = alpha-D-mannose 1-phosphate + GMP + 2 H(+)</text>
        <dbReference type="Rhea" id="RHEA:27978"/>
        <dbReference type="ChEBI" id="CHEBI:15377"/>
        <dbReference type="ChEBI" id="CHEBI:15378"/>
        <dbReference type="ChEBI" id="CHEBI:57527"/>
        <dbReference type="ChEBI" id="CHEBI:58115"/>
        <dbReference type="ChEBI" id="CHEBI:58409"/>
    </reaction>
</comment>
<evidence type="ECO:0000256" key="2">
    <source>
        <dbReference type="ARBA" id="ARBA00001946"/>
    </source>
</evidence>
<accession>A0ABY4X3B8</accession>
<dbReference type="Gene3D" id="3.90.79.10">
    <property type="entry name" value="Nucleoside Triphosphate Pyrophosphohydrolase"/>
    <property type="match status" value="1"/>
</dbReference>
<dbReference type="InterPro" id="IPR020084">
    <property type="entry name" value="NUDIX_hydrolase_CS"/>
</dbReference>
<gene>
    <name evidence="9" type="ORF">LHA26_08540</name>
</gene>
<dbReference type="Pfam" id="PF00293">
    <property type="entry name" value="NUDIX"/>
    <property type="match status" value="1"/>
</dbReference>
<dbReference type="PANTHER" id="PTHR11839:SF18">
    <property type="entry name" value="NUDIX HYDROLASE DOMAIN-CONTAINING PROTEIN"/>
    <property type="match status" value="1"/>
</dbReference>
<sequence>MSDPDLTAPPAIQWQGRFLVAMTRGKWEYVGRTRGIHAAVLLAVEDGHVLLVEQFRAPLQRPVLELPAGLVGDGAEDEAVLAAAARELEEETGYRPARVEALGEFASSSGMSSEIFTLVRCSDLTKVGEGGGIDDEAITVHRVPLAEVPAFVAARRAAGVAVDAKMLTLLGTGLLAG</sequence>